<organism evidence="7 9">
    <name type="scientific">Holdemania massiliensis</name>
    <dbReference type="NCBI Taxonomy" id="1468449"/>
    <lineage>
        <taxon>Bacteria</taxon>
        <taxon>Bacillati</taxon>
        <taxon>Bacillota</taxon>
        <taxon>Erysipelotrichia</taxon>
        <taxon>Erysipelotrichales</taxon>
        <taxon>Erysipelotrichaceae</taxon>
        <taxon>Holdemania</taxon>
    </lineage>
</organism>
<feature type="chain" id="PRO_5039277760" evidence="5">
    <location>
        <begin position="23"/>
        <end position="555"/>
    </location>
</feature>
<dbReference type="AlphaFoldDB" id="A0A6N7S870"/>
<protein>
    <submittedName>
        <fullName evidence="7">FAD-dependent oxidoreductase</fullName>
    </submittedName>
</protein>
<sequence length="555" mass="60455">MRRNISMELSRRAFLKSSLAAAGVGALGLLSGCSTDQPSAQTTPLTQPDDASQTSSLDAPYAALDASAITEKTVDFVVVGAGPAGLCAAVRAAENGVSVAVIEKTGATGGCAKFGMGILAIGTELQKAQGDVLNLDEMYNMFTEYTHYRTDCVLMRRYFEESKETLEWIEGMGVEFEEAARYFEKSYPTWHIVKSEEGVIGGGQAKTMTDHLEARARELGVEFYMETSACRLETEAGQVKGVCAYNADQTQGYHFQCPAALIATGGFGNNPEWVKEQFHLSLNEDFFGMRFPGHEGDGIQMAWDAGVKESAMIEEMIFDIFRPNSSGSYTNDIKLIMQQPNLMVNQQGQRFFNEEQVQNTTYTGNSLCNQTGNTGFMILDEAIKQSYVEANHVDFTSRVWNTDDFTQFDANFKTMEESGYIAIIKADSLDELAAKMGIDAAGLTATVESYNQLCAQGYDPLGKSAAYLKPITTAPFYAAQYYPSSYGTLGGIKVNSNLEVLDQNDQVIAGLYSAGTDSCTVYGDSYMFLLPGNTMGYSVNTGKFVGEAVSELLKK</sequence>
<dbReference type="PANTHER" id="PTHR43400:SF10">
    <property type="entry name" value="3-OXOSTEROID 1-DEHYDROGENASE"/>
    <property type="match status" value="1"/>
</dbReference>
<keyword evidence="10" id="KW-1185">Reference proteome</keyword>
<accession>A0A6N7S870</accession>
<keyword evidence="3" id="KW-0274">FAD</keyword>
<evidence type="ECO:0000256" key="4">
    <source>
        <dbReference type="ARBA" id="ARBA00023002"/>
    </source>
</evidence>
<dbReference type="GO" id="GO:0033765">
    <property type="term" value="F:steroid dehydrogenase activity, acting on the CH-CH group of donors"/>
    <property type="evidence" value="ECO:0007669"/>
    <property type="project" value="UniProtKB-ARBA"/>
</dbReference>
<dbReference type="EMBL" id="WKPI01000022">
    <property type="protein sequence ID" value="MSC33813.1"/>
    <property type="molecule type" value="Genomic_DNA"/>
</dbReference>
<dbReference type="PROSITE" id="PS51318">
    <property type="entry name" value="TAT"/>
    <property type="match status" value="1"/>
</dbReference>
<evidence type="ECO:0000313" key="9">
    <source>
        <dbReference type="Proteomes" id="UP000433575"/>
    </source>
</evidence>
<feature type="signal peptide" evidence="5">
    <location>
        <begin position="1"/>
        <end position="22"/>
    </location>
</feature>
<dbReference type="Gene3D" id="3.50.50.60">
    <property type="entry name" value="FAD/NAD(P)-binding domain"/>
    <property type="match status" value="2"/>
</dbReference>
<keyword evidence="4" id="KW-0560">Oxidoreductase</keyword>
<dbReference type="PROSITE" id="PS51257">
    <property type="entry name" value="PROKAR_LIPOPROTEIN"/>
    <property type="match status" value="1"/>
</dbReference>
<evidence type="ECO:0000313" key="7">
    <source>
        <dbReference type="EMBL" id="MSA90083.1"/>
    </source>
</evidence>
<evidence type="ECO:0000259" key="6">
    <source>
        <dbReference type="Pfam" id="PF00890"/>
    </source>
</evidence>
<dbReference type="GO" id="GO:0008202">
    <property type="term" value="P:steroid metabolic process"/>
    <property type="evidence" value="ECO:0007669"/>
    <property type="project" value="UniProtKB-ARBA"/>
</dbReference>
<dbReference type="Gene3D" id="3.90.700.10">
    <property type="entry name" value="Succinate dehydrogenase/fumarate reductase flavoprotein, catalytic domain"/>
    <property type="match status" value="1"/>
</dbReference>
<keyword evidence="5" id="KW-0732">Signal</keyword>
<keyword evidence="2" id="KW-0285">Flavoprotein</keyword>
<comment type="caution">
    <text evidence="7">The sequence shown here is derived from an EMBL/GenBank/DDBJ whole genome shotgun (WGS) entry which is preliminary data.</text>
</comment>
<gene>
    <name evidence="8" type="ORF">GKD88_11850</name>
    <name evidence="7" type="ORF">GKE08_12180</name>
</gene>
<evidence type="ECO:0000256" key="5">
    <source>
        <dbReference type="SAM" id="SignalP"/>
    </source>
</evidence>
<dbReference type="PANTHER" id="PTHR43400">
    <property type="entry name" value="FUMARATE REDUCTASE"/>
    <property type="match status" value="1"/>
</dbReference>
<name>A0A6N7S870_9FIRM</name>
<evidence type="ECO:0000256" key="2">
    <source>
        <dbReference type="ARBA" id="ARBA00022630"/>
    </source>
</evidence>
<dbReference type="InterPro" id="IPR006311">
    <property type="entry name" value="TAT_signal"/>
</dbReference>
<evidence type="ECO:0000256" key="3">
    <source>
        <dbReference type="ARBA" id="ARBA00022827"/>
    </source>
</evidence>
<dbReference type="Pfam" id="PF00890">
    <property type="entry name" value="FAD_binding_2"/>
    <property type="match status" value="1"/>
</dbReference>
<dbReference type="InterPro" id="IPR003953">
    <property type="entry name" value="FAD-dep_OxRdtase_2_FAD-bd"/>
</dbReference>
<proteinExistence type="predicted"/>
<evidence type="ECO:0000313" key="8">
    <source>
        <dbReference type="EMBL" id="MSC33813.1"/>
    </source>
</evidence>
<dbReference type="InterPro" id="IPR050315">
    <property type="entry name" value="FAD-oxidoreductase_2"/>
</dbReference>
<dbReference type="InterPro" id="IPR027477">
    <property type="entry name" value="Succ_DH/fumarate_Rdtase_cat_sf"/>
</dbReference>
<dbReference type="EMBL" id="WKPJ01000020">
    <property type="protein sequence ID" value="MSA90083.1"/>
    <property type="molecule type" value="Genomic_DNA"/>
</dbReference>
<dbReference type="Proteomes" id="UP000480929">
    <property type="component" value="Unassembled WGS sequence"/>
</dbReference>
<feature type="domain" description="FAD-dependent oxidoreductase 2 FAD-binding" evidence="6">
    <location>
        <begin position="75"/>
        <end position="524"/>
    </location>
</feature>
<dbReference type="OrthoDB" id="9806724at2"/>
<evidence type="ECO:0000256" key="1">
    <source>
        <dbReference type="ARBA" id="ARBA00001974"/>
    </source>
</evidence>
<reference evidence="9 10" key="1">
    <citation type="journal article" date="2019" name="Nat. Med.">
        <title>A library of human gut bacterial isolates paired with longitudinal multiomics data enables mechanistic microbiome research.</title>
        <authorList>
            <person name="Poyet M."/>
            <person name="Groussin M."/>
            <person name="Gibbons S.M."/>
            <person name="Avila-Pacheco J."/>
            <person name="Jiang X."/>
            <person name="Kearney S.M."/>
            <person name="Perrotta A.R."/>
            <person name="Berdy B."/>
            <person name="Zhao S."/>
            <person name="Lieberman T.D."/>
            <person name="Swanson P.K."/>
            <person name="Smith M."/>
            <person name="Roesemann S."/>
            <person name="Alexander J.E."/>
            <person name="Rich S.A."/>
            <person name="Livny J."/>
            <person name="Vlamakis H."/>
            <person name="Clish C."/>
            <person name="Bullock K."/>
            <person name="Deik A."/>
            <person name="Scott J."/>
            <person name="Pierce K.A."/>
            <person name="Xavier R.J."/>
            <person name="Alm E.J."/>
        </authorList>
    </citation>
    <scope>NUCLEOTIDE SEQUENCE [LARGE SCALE GENOMIC DNA]</scope>
    <source>
        <strain evidence="7 9">BIOML-A4</strain>
        <strain evidence="8 10">BIOML-A5</strain>
    </source>
</reference>
<comment type="cofactor">
    <cofactor evidence="1">
        <name>FAD</name>
        <dbReference type="ChEBI" id="CHEBI:57692"/>
    </cofactor>
</comment>
<dbReference type="SUPFAM" id="SSF56425">
    <property type="entry name" value="Succinate dehydrogenase/fumarate reductase flavoprotein, catalytic domain"/>
    <property type="match status" value="1"/>
</dbReference>
<dbReference type="Proteomes" id="UP000433575">
    <property type="component" value="Unassembled WGS sequence"/>
</dbReference>
<evidence type="ECO:0000313" key="10">
    <source>
        <dbReference type="Proteomes" id="UP000480929"/>
    </source>
</evidence>
<dbReference type="InterPro" id="IPR036188">
    <property type="entry name" value="FAD/NAD-bd_sf"/>
</dbReference>
<dbReference type="SUPFAM" id="SSF51905">
    <property type="entry name" value="FAD/NAD(P)-binding domain"/>
    <property type="match status" value="1"/>
</dbReference>